<evidence type="ECO:0000313" key="3">
    <source>
        <dbReference type="Proteomes" id="UP000053599"/>
    </source>
</evidence>
<accession>A0A0D1ZH99</accession>
<dbReference type="AlphaFoldDB" id="A0A0D1ZH99"/>
<feature type="compositionally biased region" description="Basic and acidic residues" evidence="1">
    <location>
        <begin position="38"/>
        <end position="58"/>
    </location>
</feature>
<gene>
    <name evidence="2" type="ORF">PV11_01823</name>
</gene>
<organism evidence="2 3">
    <name type="scientific">Exophiala sideris</name>
    <dbReference type="NCBI Taxonomy" id="1016849"/>
    <lineage>
        <taxon>Eukaryota</taxon>
        <taxon>Fungi</taxon>
        <taxon>Dikarya</taxon>
        <taxon>Ascomycota</taxon>
        <taxon>Pezizomycotina</taxon>
        <taxon>Eurotiomycetes</taxon>
        <taxon>Chaetothyriomycetidae</taxon>
        <taxon>Chaetothyriales</taxon>
        <taxon>Herpotrichiellaceae</taxon>
        <taxon>Exophiala</taxon>
    </lineage>
</organism>
<name>A0A0D1ZH99_9EURO</name>
<evidence type="ECO:0000313" key="2">
    <source>
        <dbReference type="EMBL" id="KIV86193.1"/>
    </source>
</evidence>
<evidence type="ECO:0000256" key="1">
    <source>
        <dbReference type="SAM" id="MobiDB-lite"/>
    </source>
</evidence>
<reference evidence="2 3" key="1">
    <citation type="submission" date="2015-01" db="EMBL/GenBank/DDBJ databases">
        <title>The Genome Sequence of Exophiala sideris CBS121828.</title>
        <authorList>
            <consortium name="The Broad Institute Genomics Platform"/>
            <person name="Cuomo C."/>
            <person name="de Hoog S."/>
            <person name="Gorbushina A."/>
            <person name="Stielow B."/>
            <person name="Teixiera M."/>
            <person name="Abouelleil A."/>
            <person name="Chapman S.B."/>
            <person name="Priest M."/>
            <person name="Young S.K."/>
            <person name="Wortman J."/>
            <person name="Nusbaum C."/>
            <person name="Birren B."/>
        </authorList>
    </citation>
    <scope>NUCLEOTIDE SEQUENCE [LARGE SCALE GENOMIC DNA]</scope>
    <source>
        <strain evidence="2 3">CBS 121828</strain>
    </source>
</reference>
<dbReference type="EMBL" id="KN846951">
    <property type="protein sequence ID" value="KIV86193.1"/>
    <property type="molecule type" value="Genomic_DNA"/>
</dbReference>
<dbReference type="Proteomes" id="UP000053599">
    <property type="component" value="Unassembled WGS sequence"/>
</dbReference>
<dbReference type="HOGENOM" id="CLU_1165821_0_0_1"/>
<feature type="compositionally biased region" description="Low complexity" evidence="1">
    <location>
        <begin position="8"/>
        <end position="18"/>
    </location>
</feature>
<proteinExistence type="predicted"/>
<protein>
    <submittedName>
        <fullName evidence="2">Uncharacterized protein</fullName>
    </submittedName>
</protein>
<feature type="region of interest" description="Disordered" evidence="1">
    <location>
        <begin position="1"/>
        <end position="58"/>
    </location>
</feature>
<sequence>MLLHRRQPTPQGPQKPGTLILHAGGWPREARRARHVRRESEPSTRNSLEHTSGKRDQLRSYEAQKVVQWCTSHYVSGGVSPFNKTLSSTTDVHPVIQNATVLQKEEGGTSSKISAPCRSFTPTVPDRPEVPVVKISIKENSRHHGQGYHLQPSKIFQTDAYDLWTVFSVTAAAHIFLQRIAPGARRVNLKTRLQPHCSNQRRACLIIVETENPAGAISRWLSSHHSLSSAQQKVFQVR</sequence>